<accession>A0A8J4SKY6</accession>
<comment type="caution">
    <text evidence="1">The sequence shown here is derived from an EMBL/GenBank/DDBJ whole genome shotgun (WGS) entry which is preliminary data.</text>
</comment>
<protein>
    <submittedName>
        <fullName evidence="1">Uncharacterized protein</fullName>
    </submittedName>
</protein>
<evidence type="ECO:0000313" key="1">
    <source>
        <dbReference type="EMBL" id="KAF5395822.1"/>
    </source>
</evidence>
<dbReference type="EMBL" id="LUCH01010238">
    <property type="protein sequence ID" value="KAF5395822.1"/>
    <property type="molecule type" value="Genomic_DNA"/>
</dbReference>
<reference evidence="1" key="1">
    <citation type="submission" date="2019-05" db="EMBL/GenBank/DDBJ databases">
        <title>Annotation for the trematode Paragonimus heterotremus.</title>
        <authorList>
            <person name="Choi Y.-J."/>
        </authorList>
    </citation>
    <scope>NUCLEOTIDE SEQUENCE</scope>
    <source>
        <strain evidence="1">LC</strain>
    </source>
</reference>
<dbReference type="AlphaFoldDB" id="A0A8J4SKY6"/>
<dbReference type="Proteomes" id="UP000748531">
    <property type="component" value="Unassembled WGS sequence"/>
</dbReference>
<sequence length="53" mass="5660">MPLCGTCSSRVVFLNSCRMRAVNLSLGGVRDAHGSDNCISTVSVRVYITVISL</sequence>
<proteinExistence type="predicted"/>
<keyword evidence="2" id="KW-1185">Reference proteome</keyword>
<name>A0A8J4SKY6_9TREM</name>
<gene>
    <name evidence="1" type="ORF">PHET_11682</name>
</gene>
<evidence type="ECO:0000313" key="2">
    <source>
        <dbReference type="Proteomes" id="UP000748531"/>
    </source>
</evidence>
<organism evidence="1 2">
    <name type="scientific">Paragonimus heterotremus</name>
    <dbReference type="NCBI Taxonomy" id="100268"/>
    <lineage>
        <taxon>Eukaryota</taxon>
        <taxon>Metazoa</taxon>
        <taxon>Spiralia</taxon>
        <taxon>Lophotrochozoa</taxon>
        <taxon>Platyhelminthes</taxon>
        <taxon>Trematoda</taxon>
        <taxon>Digenea</taxon>
        <taxon>Plagiorchiida</taxon>
        <taxon>Troglotremata</taxon>
        <taxon>Troglotrematidae</taxon>
        <taxon>Paragonimus</taxon>
    </lineage>
</organism>